<dbReference type="InterPro" id="IPR029479">
    <property type="entry name" value="Nitroreductase"/>
</dbReference>
<proteinExistence type="inferred from homology"/>
<gene>
    <name evidence="7" type="primary">fbiB_3</name>
    <name evidence="7" type="ORF">SDC9_07539</name>
</gene>
<reference evidence="7" key="1">
    <citation type="submission" date="2019-08" db="EMBL/GenBank/DDBJ databases">
        <authorList>
            <person name="Kucharzyk K."/>
            <person name="Murdoch R.W."/>
            <person name="Higgins S."/>
            <person name="Loffler F."/>
        </authorList>
    </citation>
    <scope>NUCLEOTIDE SEQUENCE</scope>
</reference>
<dbReference type="GO" id="GO:0016491">
    <property type="term" value="F:oxidoreductase activity"/>
    <property type="evidence" value="ECO:0007669"/>
    <property type="project" value="UniProtKB-KW"/>
</dbReference>
<evidence type="ECO:0000256" key="1">
    <source>
        <dbReference type="ARBA" id="ARBA00001917"/>
    </source>
</evidence>
<dbReference type="EMBL" id="VSSQ01000016">
    <property type="protein sequence ID" value="MPL61949.1"/>
    <property type="molecule type" value="Genomic_DNA"/>
</dbReference>
<dbReference type="Gene3D" id="3.40.109.10">
    <property type="entry name" value="NADH Oxidase"/>
    <property type="match status" value="1"/>
</dbReference>
<keyword evidence="3" id="KW-0285">Flavoprotein</keyword>
<dbReference type="InterPro" id="IPR000415">
    <property type="entry name" value="Nitroreductase-like"/>
</dbReference>
<dbReference type="AlphaFoldDB" id="A0A644T5A5"/>
<comment type="caution">
    <text evidence="7">The sequence shown here is derived from an EMBL/GenBank/DDBJ whole genome shotgun (WGS) entry which is preliminary data.</text>
</comment>
<dbReference type="PANTHER" id="PTHR43673">
    <property type="entry name" value="NAD(P)H NITROREDUCTASE YDGI-RELATED"/>
    <property type="match status" value="1"/>
</dbReference>
<sequence>MKDIFDVINSRRSIRSYKKEQLKDTEIEKIINAGLMAPTARGEQPWYFTIVQNQDLLKEMNDVAIRNMASSGDKFLESVAKSGRNILHNAPTVIIISGKESASDIKADCSAAIENILLSAEGLDIGSCWIGLIKAYFQDSESSDKLKIPNGYVPLYGVTLGYKDIQRQEIPNRNENVIKWIK</sequence>
<evidence type="ECO:0000256" key="2">
    <source>
        <dbReference type="ARBA" id="ARBA00007118"/>
    </source>
</evidence>
<keyword evidence="5" id="KW-0560">Oxidoreductase</keyword>
<dbReference type="SUPFAM" id="SSF55469">
    <property type="entry name" value="FMN-dependent nitroreductase-like"/>
    <property type="match status" value="1"/>
</dbReference>
<protein>
    <submittedName>
        <fullName evidence="7">Coenzyme F420:L-glutamate ligase</fullName>
        <ecNumber evidence="7">6.3.2.31</ecNumber>
    </submittedName>
</protein>
<name>A0A644T5A5_9ZZZZ</name>
<dbReference type="GO" id="GO:0052618">
    <property type="term" value="F:coenzyme F420-0:L-glutamate ligase activity"/>
    <property type="evidence" value="ECO:0007669"/>
    <property type="project" value="UniProtKB-EC"/>
</dbReference>
<evidence type="ECO:0000256" key="5">
    <source>
        <dbReference type="ARBA" id="ARBA00023002"/>
    </source>
</evidence>
<comment type="cofactor">
    <cofactor evidence="1">
        <name>FMN</name>
        <dbReference type="ChEBI" id="CHEBI:58210"/>
    </cofactor>
</comment>
<keyword evidence="7" id="KW-0436">Ligase</keyword>
<organism evidence="7">
    <name type="scientific">bioreactor metagenome</name>
    <dbReference type="NCBI Taxonomy" id="1076179"/>
    <lineage>
        <taxon>unclassified sequences</taxon>
        <taxon>metagenomes</taxon>
        <taxon>ecological metagenomes</taxon>
    </lineage>
</organism>
<comment type="similarity">
    <text evidence="2">Belongs to the nitroreductase family.</text>
</comment>
<evidence type="ECO:0000256" key="3">
    <source>
        <dbReference type="ARBA" id="ARBA00022630"/>
    </source>
</evidence>
<evidence type="ECO:0000259" key="6">
    <source>
        <dbReference type="Pfam" id="PF00881"/>
    </source>
</evidence>
<dbReference type="Pfam" id="PF00881">
    <property type="entry name" value="Nitroreductase"/>
    <property type="match status" value="1"/>
</dbReference>
<accession>A0A644T5A5</accession>
<dbReference type="EC" id="6.3.2.31" evidence="7"/>
<evidence type="ECO:0000313" key="7">
    <source>
        <dbReference type="EMBL" id="MPL61949.1"/>
    </source>
</evidence>
<keyword evidence="4" id="KW-0288">FMN</keyword>
<evidence type="ECO:0000256" key="4">
    <source>
        <dbReference type="ARBA" id="ARBA00022643"/>
    </source>
</evidence>
<feature type="domain" description="Nitroreductase" evidence="6">
    <location>
        <begin position="8"/>
        <end position="162"/>
    </location>
</feature>
<dbReference type="PANTHER" id="PTHR43673:SF2">
    <property type="entry name" value="NITROREDUCTASE"/>
    <property type="match status" value="1"/>
</dbReference>